<dbReference type="RefSeq" id="WP_179667463.1">
    <property type="nucleotide sequence ID" value="NZ_JACCFP010000001.1"/>
</dbReference>
<protein>
    <submittedName>
        <fullName evidence="1">Uncharacterized protein</fullName>
    </submittedName>
</protein>
<dbReference type="AlphaFoldDB" id="A0A853C3Q0"/>
<organism evidence="1 2">
    <name type="scientific">Nocardioides thalensis</name>
    <dbReference type="NCBI Taxonomy" id="1914755"/>
    <lineage>
        <taxon>Bacteria</taxon>
        <taxon>Bacillati</taxon>
        <taxon>Actinomycetota</taxon>
        <taxon>Actinomycetes</taxon>
        <taxon>Propionibacteriales</taxon>
        <taxon>Nocardioidaceae</taxon>
        <taxon>Nocardioides</taxon>
    </lineage>
</organism>
<proteinExistence type="predicted"/>
<dbReference type="Proteomes" id="UP000530424">
    <property type="component" value="Unassembled WGS sequence"/>
</dbReference>
<accession>A0A853C3Q0</accession>
<sequence length="169" mass="18613">MRDLFRRDRRPDLDVAAGERLLAWASGRTGTVGGTRDALYLPGDPDDSGPRRVPWETVASAEWDADESVLRVTELAPWGEQQPVHLLALDDPARLLQLVRERVTASIVVQRHVPVRRRQEVRVVGRRAPRGSGEITWLVDYDAALDPSDPAVRQVVDAALAAARADVGA</sequence>
<evidence type="ECO:0000313" key="2">
    <source>
        <dbReference type="Proteomes" id="UP000530424"/>
    </source>
</evidence>
<dbReference type="EMBL" id="JACCFP010000001">
    <property type="protein sequence ID" value="NYJ00933.1"/>
    <property type="molecule type" value="Genomic_DNA"/>
</dbReference>
<reference evidence="1 2" key="1">
    <citation type="submission" date="2020-07" db="EMBL/GenBank/DDBJ databases">
        <title>Sequencing the genomes of 1000 actinobacteria strains.</title>
        <authorList>
            <person name="Klenk H.-P."/>
        </authorList>
    </citation>
    <scope>NUCLEOTIDE SEQUENCE [LARGE SCALE GENOMIC DNA]</scope>
    <source>
        <strain evidence="1 2">DSM 103833</strain>
    </source>
</reference>
<keyword evidence="2" id="KW-1185">Reference proteome</keyword>
<name>A0A853C3Q0_9ACTN</name>
<gene>
    <name evidence="1" type="ORF">HNR19_001631</name>
</gene>
<evidence type="ECO:0000313" key="1">
    <source>
        <dbReference type="EMBL" id="NYJ00933.1"/>
    </source>
</evidence>
<comment type="caution">
    <text evidence="1">The sequence shown here is derived from an EMBL/GenBank/DDBJ whole genome shotgun (WGS) entry which is preliminary data.</text>
</comment>